<sequence>MPSTTSLSLPLFFRNMKGLKDTEEFVVLSDTMEKPSSGTGLPRESPGPRGSWRSPFQRALACFPKSFGGGYLTLRN</sequence>
<accession>A0A8C3VTW9</accession>
<dbReference type="Ensembl" id="ENSCWAT00000003964.1">
    <property type="protein sequence ID" value="ENSCWAP00000003656.1"/>
    <property type="gene ID" value="ENSCWAG00000002873.1"/>
</dbReference>
<evidence type="ECO:0000256" key="1">
    <source>
        <dbReference type="SAM" id="MobiDB-lite"/>
    </source>
</evidence>
<organism evidence="2 3">
    <name type="scientific">Catagonus wagneri</name>
    <name type="common">Chacoan peccary</name>
    <dbReference type="NCBI Taxonomy" id="51154"/>
    <lineage>
        <taxon>Eukaryota</taxon>
        <taxon>Metazoa</taxon>
        <taxon>Chordata</taxon>
        <taxon>Craniata</taxon>
        <taxon>Vertebrata</taxon>
        <taxon>Euteleostomi</taxon>
        <taxon>Mammalia</taxon>
        <taxon>Eutheria</taxon>
        <taxon>Laurasiatheria</taxon>
        <taxon>Artiodactyla</taxon>
        <taxon>Suina</taxon>
        <taxon>Tayassuidae</taxon>
        <taxon>Catagonus</taxon>
    </lineage>
</organism>
<name>A0A8C3VTW9_9CETA</name>
<dbReference type="AlphaFoldDB" id="A0A8C3VTW9"/>
<evidence type="ECO:0000313" key="3">
    <source>
        <dbReference type="Proteomes" id="UP000694540"/>
    </source>
</evidence>
<proteinExistence type="predicted"/>
<protein>
    <submittedName>
        <fullName evidence="2">Uncharacterized protein</fullName>
    </submittedName>
</protein>
<dbReference type="Proteomes" id="UP000694540">
    <property type="component" value="Unplaced"/>
</dbReference>
<evidence type="ECO:0000313" key="2">
    <source>
        <dbReference type="Ensembl" id="ENSCWAP00000003656.1"/>
    </source>
</evidence>
<feature type="region of interest" description="Disordered" evidence="1">
    <location>
        <begin position="31"/>
        <end position="53"/>
    </location>
</feature>
<dbReference type="GeneTree" id="ENSGT00410000029400"/>
<keyword evidence="3" id="KW-1185">Reference proteome</keyword>
<reference evidence="2" key="1">
    <citation type="submission" date="2025-08" db="UniProtKB">
        <authorList>
            <consortium name="Ensembl"/>
        </authorList>
    </citation>
    <scope>IDENTIFICATION</scope>
</reference>
<reference evidence="2" key="2">
    <citation type="submission" date="2025-09" db="UniProtKB">
        <authorList>
            <consortium name="Ensembl"/>
        </authorList>
    </citation>
    <scope>IDENTIFICATION</scope>
</reference>